<dbReference type="EMBL" id="RSCJ01000014">
    <property type="protein sequence ID" value="RUR78741.1"/>
    <property type="molecule type" value="Genomic_DNA"/>
</dbReference>
<proteinExistence type="predicted"/>
<name>A0A3S0XR86_CHLFR</name>
<dbReference type="OrthoDB" id="454453at2"/>
<organism evidence="2 3">
    <name type="scientific">Chlorogloeopsis fritschii PCC 6912</name>
    <dbReference type="NCBI Taxonomy" id="211165"/>
    <lineage>
        <taxon>Bacteria</taxon>
        <taxon>Bacillati</taxon>
        <taxon>Cyanobacteriota</taxon>
        <taxon>Cyanophyceae</taxon>
        <taxon>Nostocales</taxon>
        <taxon>Chlorogloeopsidaceae</taxon>
        <taxon>Chlorogloeopsis</taxon>
    </lineage>
</organism>
<dbReference type="STRING" id="211165.GCA_000317285_02181"/>
<dbReference type="Proteomes" id="UP000268857">
    <property type="component" value="Unassembled WGS sequence"/>
</dbReference>
<dbReference type="Pfam" id="PF05685">
    <property type="entry name" value="Uma2"/>
    <property type="match status" value="1"/>
</dbReference>
<feature type="domain" description="Putative restriction endonuclease" evidence="1">
    <location>
        <begin position="17"/>
        <end position="67"/>
    </location>
</feature>
<comment type="caution">
    <text evidence="2">The sequence shown here is derived from an EMBL/GenBank/DDBJ whole genome shotgun (WGS) entry which is preliminary data.</text>
</comment>
<reference evidence="2 3" key="1">
    <citation type="journal article" date="2019" name="Genome Biol. Evol.">
        <title>Day and night: Metabolic profiles and evolutionary relationships of six axenic non-marine cyanobacteria.</title>
        <authorList>
            <person name="Will S.E."/>
            <person name="Henke P."/>
            <person name="Boedeker C."/>
            <person name="Huang S."/>
            <person name="Brinkmann H."/>
            <person name="Rohde M."/>
            <person name="Jarek M."/>
            <person name="Friedl T."/>
            <person name="Seufert S."/>
            <person name="Schumacher M."/>
            <person name="Overmann J."/>
            <person name="Neumann-Schaal M."/>
            <person name="Petersen J."/>
        </authorList>
    </citation>
    <scope>NUCLEOTIDE SEQUENCE [LARGE SCALE GENOMIC DNA]</scope>
    <source>
        <strain evidence="2 3">PCC 6912</strain>
    </source>
</reference>
<dbReference type="Gene3D" id="3.90.1570.10">
    <property type="entry name" value="tt1808, chain A"/>
    <property type="match status" value="1"/>
</dbReference>
<keyword evidence="3" id="KW-1185">Reference proteome</keyword>
<gene>
    <name evidence="2" type="ORF">PCC6912_35060</name>
</gene>
<dbReference type="InterPro" id="IPR012296">
    <property type="entry name" value="Nuclease_put_TT1808"/>
</dbReference>
<sequence length="83" mass="9526">MTSPILNLRPAIELKDEQFFQLCQHNQDLHLERTAEGELIIMPPTGWESRNRNARLTQRLGNWAESREDVLPGFLLDLAGILS</sequence>
<evidence type="ECO:0000259" key="1">
    <source>
        <dbReference type="Pfam" id="PF05685"/>
    </source>
</evidence>
<dbReference type="InterPro" id="IPR011335">
    <property type="entry name" value="Restrct_endonuc-II-like"/>
</dbReference>
<evidence type="ECO:0000313" key="2">
    <source>
        <dbReference type="EMBL" id="RUR78741.1"/>
    </source>
</evidence>
<accession>A0A3S0XR86</accession>
<dbReference type="RefSeq" id="WP_016878900.1">
    <property type="nucleotide sequence ID" value="NZ_AJLN01000065.1"/>
</dbReference>
<dbReference type="AlphaFoldDB" id="A0A3S0XR86"/>
<protein>
    <recommendedName>
        <fullName evidence="1">Putative restriction endonuclease domain-containing protein</fullName>
    </recommendedName>
</protein>
<evidence type="ECO:0000313" key="3">
    <source>
        <dbReference type="Proteomes" id="UP000268857"/>
    </source>
</evidence>
<dbReference type="SUPFAM" id="SSF52980">
    <property type="entry name" value="Restriction endonuclease-like"/>
    <property type="match status" value="1"/>
</dbReference>
<dbReference type="InterPro" id="IPR008538">
    <property type="entry name" value="Uma2"/>
</dbReference>